<dbReference type="Gene3D" id="1.25.40.10">
    <property type="entry name" value="Tetratricopeptide repeat domain"/>
    <property type="match status" value="1"/>
</dbReference>
<dbReference type="Gene3D" id="1.10.287.110">
    <property type="entry name" value="DnaJ domain"/>
    <property type="match status" value="1"/>
</dbReference>
<keyword evidence="4" id="KW-0175">Coiled coil</keyword>
<feature type="coiled-coil region" evidence="4">
    <location>
        <begin position="345"/>
        <end position="372"/>
    </location>
</feature>
<dbReference type="InterPro" id="IPR019734">
    <property type="entry name" value="TPR_rpt"/>
</dbReference>
<dbReference type="PANTHER" id="PTHR45188:SF2">
    <property type="entry name" value="DNAJ HOMOLOG SUBFAMILY C MEMBER 7"/>
    <property type="match status" value="1"/>
</dbReference>
<protein>
    <recommendedName>
        <fullName evidence="5">J domain-containing protein</fullName>
    </recommendedName>
</protein>
<dbReference type="Pfam" id="PF13432">
    <property type="entry name" value="TPR_16"/>
    <property type="match status" value="1"/>
</dbReference>
<dbReference type="InterPro" id="IPR018253">
    <property type="entry name" value="DnaJ_domain_CS"/>
</dbReference>
<dbReference type="PANTHER" id="PTHR45188">
    <property type="entry name" value="DNAJ PROTEIN P58IPK HOMOLOG"/>
    <property type="match status" value="1"/>
</dbReference>
<dbReference type="InterPro" id="IPR001623">
    <property type="entry name" value="DnaJ_domain"/>
</dbReference>
<dbReference type="FunFam" id="1.10.287.110:FF:000055">
    <property type="entry name" value="DnaJ subfamily C member 7"/>
    <property type="match status" value="1"/>
</dbReference>
<dbReference type="InterPro" id="IPR011990">
    <property type="entry name" value="TPR-like_helical_dom_sf"/>
</dbReference>
<feature type="repeat" description="TPR" evidence="3">
    <location>
        <begin position="319"/>
        <end position="352"/>
    </location>
</feature>
<sequence length="524" mass="57820">MTHSPMDIDSSSPLTAEEIKAKANEQYKNGHYNEAVRLYTEAIELSSNTATYYANRAAALTMLGKYKEAADDCRTATTLDPNNIKAYCRAGKCHMNLGNLEESTRQYELALQVDQSNAQAQREYNNLLGLKNYIGQMEMYMQNKQWGLAGNSLDRAISMVDADRVPFKWDVWRAECALGQKKWSEASRIVNYLVRLDTQNPDVLYLRARVFYGQGDNAKTVAHCMEALRCDPDFSKARVLLKKARALDSHKEKGNTAFKTNQLQEAFDAYSAALEIDPENDALNAKLYSNRAAVLQKLKKFQEALEDCNKAIELDPDFNKVYSRRAACYMELEEYEEAVRDYRRLTEVDASNREYRSLLQKAELELKKSQRKDYYKILGLSKSATDSEIKKAYRKLALQYHPDKNAGDAKAEAKFKEVGEAYAILSDPQKKSRYDSGVDLDGGMGGMGGAGFDMGGVDVNDIFMQMFGGGMGGGMGGGARFSSAGGFPGGAGFSAGGFPGASFGGAGGFPGGGRRGGGYYSHFG</sequence>
<dbReference type="PRINTS" id="PR00625">
    <property type="entry name" value="JDOMAIN"/>
</dbReference>
<feature type="domain" description="J" evidence="5">
    <location>
        <begin position="373"/>
        <end position="438"/>
    </location>
</feature>
<dbReference type="PROSITE" id="PS50005">
    <property type="entry name" value="TPR"/>
    <property type="match status" value="6"/>
</dbReference>
<dbReference type="Pfam" id="PF00226">
    <property type="entry name" value="DnaJ"/>
    <property type="match status" value="1"/>
</dbReference>
<dbReference type="EMBL" id="LK023357">
    <property type="protein sequence ID" value="CDS12319.1"/>
    <property type="molecule type" value="Genomic_DNA"/>
</dbReference>
<dbReference type="CDD" id="cd06257">
    <property type="entry name" value="DnaJ"/>
    <property type="match status" value="1"/>
</dbReference>
<dbReference type="SUPFAM" id="SSF48452">
    <property type="entry name" value="TPR-like"/>
    <property type="match status" value="1"/>
</dbReference>
<evidence type="ECO:0000259" key="5">
    <source>
        <dbReference type="PROSITE" id="PS50076"/>
    </source>
</evidence>
<feature type="repeat" description="TPR" evidence="3">
    <location>
        <begin position="285"/>
        <end position="318"/>
    </location>
</feature>
<keyword evidence="1" id="KW-0677">Repeat</keyword>
<feature type="repeat" description="TPR" evidence="3">
    <location>
        <begin position="247"/>
        <end position="280"/>
    </location>
</feature>
<organism evidence="6">
    <name type="scientific">Lichtheimia ramosa</name>
    <dbReference type="NCBI Taxonomy" id="688394"/>
    <lineage>
        <taxon>Eukaryota</taxon>
        <taxon>Fungi</taxon>
        <taxon>Fungi incertae sedis</taxon>
        <taxon>Mucoromycota</taxon>
        <taxon>Mucoromycotina</taxon>
        <taxon>Mucoromycetes</taxon>
        <taxon>Mucorales</taxon>
        <taxon>Lichtheimiaceae</taxon>
        <taxon>Lichtheimia</taxon>
    </lineage>
</organism>
<feature type="repeat" description="TPR" evidence="3">
    <location>
        <begin position="84"/>
        <end position="117"/>
    </location>
</feature>
<dbReference type="Pfam" id="PF00515">
    <property type="entry name" value="TPR_1"/>
    <property type="match status" value="1"/>
</dbReference>
<proteinExistence type="predicted"/>
<gene>
    <name evidence="6" type="ORF">LRAMOSA04514</name>
</gene>
<dbReference type="SMART" id="SM00028">
    <property type="entry name" value="TPR"/>
    <property type="match status" value="7"/>
</dbReference>
<feature type="repeat" description="TPR" evidence="3">
    <location>
        <begin position="50"/>
        <end position="83"/>
    </location>
</feature>
<evidence type="ECO:0000313" key="6">
    <source>
        <dbReference type="EMBL" id="CDS12319.1"/>
    </source>
</evidence>
<reference evidence="6" key="1">
    <citation type="journal article" date="2014" name="Genome Announc.">
        <title>De novo whole-genome sequence and genome annotation of Lichtheimia ramosa.</title>
        <authorList>
            <person name="Linde J."/>
            <person name="Schwartze V."/>
            <person name="Binder U."/>
            <person name="Lass-Florl C."/>
            <person name="Voigt K."/>
            <person name="Horn F."/>
        </authorList>
    </citation>
    <scope>NUCLEOTIDE SEQUENCE</scope>
    <source>
        <strain evidence="6">JMRC FSU:6197</strain>
    </source>
</reference>
<dbReference type="PROSITE" id="PS00636">
    <property type="entry name" value="DNAJ_1"/>
    <property type="match status" value="1"/>
</dbReference>
<dbReference type="PROSITE" id="PS50076">
    <property type="entry name" value="DNAJ_2"/>
    <property type="match status" value="1"/>
</dbReference>
<keyword evidence="2 3" id="KW-0802">TPR repeat</keyword>
<evidence type="ECO:0000256" key="4">
    <source>
        <dbReference type="SAM" id="Coils"/>
    </source>
</evidence>
<evidence type="ECO:0000256" key="3">
    <source>
        <dbReference type="PROSITE-ProRule" id="PRU00339"/>
    </source>
</evidence>
<dbReference type="AlphaFoldDB" id="A0A077WYM4"/>
<dbReference type="Pfam" id="PF13181">
    <property type="entry name" value="TPR_8"/>
    <property type="match status" value="3"/>
</dbReference>
<dbReference type="SUPFAM" id="SSF46565">
    <property type="entry name" value="Chaperone J-domain"/>
    <property type="match status" value="1"/>
</dbReference>
<dbReference type="OrthoDB" id="10250354at2759"/>
<dbReference type="PROSITE" id="PS50293">
    <property type="entry name" value="TPR_REGION"/>
    <property type="match status" value="1"/>
</dbReference>
<dbReference type="SMART" id="SM00271">
    <property type="entry name" value="DnaJ"/>
    <property type="match status" value="1"/>
</dbReference>
<name>A0A077WYM4_9FUNG</name>
<accession>A0A077WYM4</accession>
<evidence type="ECO:0000256" key="2">
    <source>
        <dbReference type="ARBA" id="ARBA00022803"/>
    </source>
</evidence>
<feature type="repeat" description="TPR" evidence="3">
    <location>
        <begin position="16"/>
        <end position="49"/>
    </location>
</feature>
<evidence type="ECO:0000256" key="1">
    <source>
        <dbReference type="ARBA" id="ARBA00022737"/>
    </source>
</evidence>
<dbReference type="InterPro" id="IPR036869">
    <property type="entry name" value="J_dom_sf"/>
</dbReference>